<evidence type="ECO:0000256" key="1">
    <source>
        <dbReference type="ARBA" id="ARBA00004141"/>
    </source>
</evidence>
<dbReference type="PANTHER" id="PTHR11058">
    <property type="entry name" value="NADH-UBIQUINONE OXIDOREDUCTASE CHAIN 3"/>
    <property type="match status" value="1"/>
</dbReference>
<feature type="chain" id="PRO_5003044448" description="NADH-ubiquinone oxidoreductase chain 3" evidence="14">
    <location>
        <begin position="20"/>
        <end position="117"/>
    </location>
</feature>
<dbReference type="InterPro" id="IPR038430">
    <property type="entry name" value="NDAH_ubi_oxred_su3_sf"/>
</dbReference>
<organism evidence="15">
    <name type="scientific">Ophiocomina nigra</name>
    <dbReference type="NCBI Taxonomy" id="55617"/>
    <lineage>
        <taxon>Eukaryota</taxon>
        <taxon>Metazoa</taxon>
        <taxon>Echinodermata</taxon>
        <taxon>Eleutherozoa</taxon>
        <taxon>Asterozoa</taxon>
        <taxon>Ophiuroidea</taxon>
        <taxon>Myophiuroidea</taxon>
        <taxon>Metophiurida</taxon>
        <taxon>Ophintegrida</taxon>
        <taxon>Amphilepidida</taxon>
        <taxon>Ophiurina</taxon>
        <taxon>Gnathophiurina</taxon>
        <taxon>Ophiactoidea</taxon>
        <taxon>Ophiocomidae</taxon>
        <taxon>Ophiocomina</taxon>
    </lineage>
</organism>
<comment type="subcellular location">
    <subcellularLocation>
        <location evidence="1">Membrane</location>
        <topology evidence="1">Multi-pass membrane protein</topology>
    </subcellularLocation>
    <subcellularLocation>
        <location evidence="13">Mitochondrion membrane</location>
        <topology evidence="13">Multi-pass membrane protein</topology>
    </subcellularLocation>
</comment>
<protein>
    <recommendedName>
        <fullName evidence="4 13">NADH-ubiquinone oxidoreductase chain 3</fullName>
        <ecNumber evidence="3 13">7.1.1.2</ecNumber>
    </recommendedName>
</protein>
<evidence type="ECO:0000256" key="4">
    <source>
        <dbReference type="ARBA" id="ARBA00021007"/>
    </source>
</evidence>
<comment type="similarity">
    <text evidence="2 13">Belongs to the complex I subunit 3 family.</text>
</comment>
<reference evidence="15" key="1">
    <citation type="journal article" date="2010" name="Mol. Phylogenet. Evol.">
        <title>Mitochondrial genome evolution in Ophiuroidea, Echinoidea, and Holothuroidea: Insights in phylogenetic relationships of Echinodermata.</title>
        <authorList>
            <person name="Perseke M."/>
            <person name="Bernhard D."/>
            <person name="Fritzsch G."/>
            <person name="Bruemmer F."/>
            <person name="Stadler P.F."/>
            <person name="Schlegel M."/>
        </authorList>
    </citation>
    <scope>NUCLEOTIDE SEQUENCE</scope>
</reference>
<evidence type="ECO:0000256" key="10">
    <source>
        <dbReference type="ARBA" id="ARBA00023075"/>
    </source>
</evidence>
<dbReference type="InterPro" id="IPR000440">
    <property type="entry name" value="NADH_UbQ/plastoQ_OxRdtase_su3"/>
</dbReference>
<evidence type="ECO:0000256" key="2">
    <source>
        <dbReference type="ARBA" id="ARBA00008472"/>
    </source>
</evidence>
<feature type="transmembrane region" description="Helical" evidence="13">
    <location>
        <begin position="88"/>
        <end position="108"/>
    </location>
</feature>
<evidence type="ECO:0000256" key="9">
    <source>
        <dbReference type="ARBA" id="ARBA00023027"/>
    </source>
</evidence>
<gene>
    <name evidence="15" type="primary">NADH3</name>
</gene>
<evidence type="ECO:0000313" key="15">
    <source>
        <dbReference type="EMBL" id="CBH40118.1"/>
    </source>
</evidence>
<evidence type="ECO:0000256" key="8">
    <source>
        <dbReference type="ARBA" id="ARBA00022989"/>
    </source>
</evidence>
<dbReference type="GO" id="GO:0008137">
    <property type="term" value="F:NADH dehydrogenase (ubiquinone) activity"/>
    <property type="evidence" value="ECO:0007669"/>
    <property type="project" value="UniProtKB-UniRule"/>
</dbReference>
<evidence type="ECO:0000256" key="5">
    <source>
        <dbReference type="ARBA" id="ARBA00022448"/>
    </source>
</evidence>
<evidence type="ECO:0000256" key="14">
    <source>
        <dbReference type="SAM" id="SignalP"/>
    </source>
</evidence>
<dbReference type="PANTHER" id="PTHR11058:SF9">
    <property type="entry name" value="NADH-UBIQUINONE OXIDOREDUCTASE CHAIN 3"/>
    <property type="match status" value="1"/>
</dbReference>
<keyword evidence="13" id="KW-0679">Respiratory chain</keyword>
<evidence type="ECO:0000256" key="11">
    <source>
        <dbReference type="ARBA" id="ARBA00023136"/>
    </source>
</evidence>
<dbReference type="AlphaFoldDB" id="D3H5U4"/>
<dbReference type="EMBL" id="FN562577">
    <property type="protein sequence ID" value="CBH40118.1"/>
    <property type="molecule type" value="Genomic_DNA"/>
</dbReference>
<name>D3H5U4_9ECHI</name>
<keyword evidence="13 15" id="KW-0496">Mitochondrion</keyword>
<evidence type="ECO:0000256" key="13">
    <source>
        <dbReference type="RuleBase" id="RU003640"/>
    </source>
</evidence>
<evidence type="ECO:0000256" key="12">
    <source>
        <dbReference type="ARBA" id="ARBA00049551"/>
    </source>
</evidence>
<keyword evidence="10 13" id="KW-0830">Ubiquinone</keyword>
<accession>D3H5U4</accession>
<proteinExistence type="inferred from homology"/>
<dbReference type="FunFam" id="1.20.58.1610:FF:000004">
    <property type="entry name" value="NADH-quinone oxidoreductase subunit A"/>
    <property type="match status" value="1"/>
</dbReference>
<keyword evidence="11 13" id="KW-0472">Membrane</keyword>
<geneLocation type="mitochondrion" evidence="15"/>
<dbReference type="Pfam" id="PF00507">
    <property type="entry name" value="Oxidored_q4"/>
    <property type="match status" value="1"/>
</dbReference>
<keyword evidence="5 13" id="KW-0813">Transport</keyword>
<dbReference type="EC" id="7.1.1.2" evidence="3 13"/>
<keyword evidence="8 13" id="KW-1133">Transmembrane helix</keyword>
<evidence type="ECO:0000256" key="6">
    <source>
        <dbReference type="ARBA" id="ARBA00022692"/>
    </source>
</evidence>
<dbReference type="GO" id="GO:0031966">
    <property type="term" value="C:mitochondrial membrane"/>
    <property type="evidence" value="ECO:0007669"/>
    <property type="project" value="UniProtKB-SubCell"/>
</dbReference>
<comment type="catalytic activity">
    <reaction evidence="12 13">
        <text>a ubiquinone + NADH + 5 H(+)(in) = a ubiquinol + NAD(+) + 4 H(+)(out)</text>
        <dbReference type="Rhea" id="RHEA:29091"/>
        <dbReference type="Rhea" id="RHEA-COMP:9565"/>
        <dbReference type="Rhea" id="RHEA-COMP:9566"/>
        <dbReference type="ChEBI" id="CHEBI:15378"/>
        <dbReference type="ChEBI" id="CHEBI:16389"/>
        <dbReference type="ChEBI" id="CHEBI:17976"/>
        <dbReference type="ChEBI" id="CHEBI:57540"/>
        <dbReference type="ChEBI" id="CHEBI:57945"/>
        <dbReference type="EC" id="7.1.1.2"/>
    </reaction>
</comment>
<keyword evidence="6 13" id="KW-0812">Transmembrane</keyword>
<evidence type="ECO:0000256" key="3">
    <source>
        <dbReference type="ARBA" id="ARBA00012944"/>
    </source>
</evidence>
<feature type="signal peptide" evidence="14">
    <location>
        <begin position="1"/>
        <end position="19"/>
    </location>
</feature>
<dbReference type="GO" id="GO:0030964">
    <property type="term" value="C:NADH dehydrogenase complex"/>
    <property type="evidence" value="ECO:0007669"/>
    <property type="project" value="TreeGrafter"/>
</dbReference>
<keyword evidence="14" id="KW-0732">Signal</keyword>
<evidence type="ECO:0000256" key="7">
    <source>
        <dbReference type="ARBA" id="ARBA00022967"/>
    </source>
</evidence>
<sequence>MSLLITFFTITLILTTALSAVGQVLPIHNPDIEKASPYECGFDPINSSRLPFSFLFFLIAILFLIFDLEIVLLLPLPFTMFNIGPQTITSPFIIFILILTIGLIYEWVKGGLEWAEN</sequence>
<keyword evidence="13" id="KW-0249">Electron transport</keyword>
<keyword evidence="9 13" id="KW-0520">NAD</keyword>
<keyword evidence="7 13" id="KW-1278">Translocase</keyword>
<comment type="function">
    <text evidence="13">Core subunit of the mitochondrial membrane respiratory chain NADH dehydrogenase (Complex I) which catalyzes electron transfer from NADH through the respiratory chain, using ubiquinone as an electron acceptor. Essential for the catalytic activity of complex I.</text>
</comment>
<dbReference type="Gene3D" id="1.20.58.1610">
    <property type="entry name" value="NADH:ubiquinone/plastoquinone oxidoreductase, chain 3"/>
    <property type="match status" value="1"/>
</dbReference>
<feature type="transmembrane region" description="Helical" evidence="13">
    <location>
        <begin position="52"/>
        <end position="76"/>
    </location>
</feature>